<dbReference type="EMBL" id="KZ678133">
    <property type="protein sequence ID" value="PSN68526.1"/>
    <property type="molecule type" value="Genomic_DNA"/>
</dbReference>
<dbReference type="Proteomes" id="UP000240883">
    <property type="component" value="Unassembled WGS sequence"/>
</dbReference>
<protein>
    <submittedName>
        <fullName evidence="2">Uncharacterized protein</fullName>
    </submittedName>
</protein>
<evidence type="ECO:0000313" key="3">
    <source>
        <dbReference type="Proteomes" id="UP000240883"/>
    </source>
</evidence>
<feature type="compositionally biased region" description="Basic and acidic residues" evidence="1">
    <location>
        <begin position="75"/>
        <end position="84"/>
    </location>
</feature>
<evidence type="ECO:0000313" key="2">
    <source>
        <dbReference type="EMBL" id="PSN68526.1"/>
    </source>
</evidence>
<organism evidence="2 3">
    <name type="scientific">Corynespora cassiicola Philippines</name>
    <dbReference type="NCBI Taxonomy" id="1448308"/>
    <lineage>
        <taxon>Eukaryota</taxon>
        <taxon>Fungi</taxon>
        <taxon>Dikarya</taxon>
        <taxon>Ascomycota</taxon>
        <taxon>Pezizomycotina</taxon>
        <taxon>Dothideomycetes</taxon>
        <taxon>Pleosporomycetidae</taxon>
        <taxon>Pleosporales</taxon>
        <taxon>Corynesporascaceae</taxon>
        <taxon>Corynespora</taxon>
    </lineage>
</organism>
<feature type="region of interest" description="Disordered" evidence="1">
    <location>
        <begin position="61"/>
        <end position="101"/>
    </location>
</feature>
<sequence length="101" mass="11093">MFSLLGVAWSATAWISQRHGMGIRIQRAASQRSRWRKTRLRHSIICRFMVFVARKGMSGPVPVRKPEGAGVSQKVRIDRPESERATAGTGVEDASTGVGEA</sequence>
<evidence type="ECO:0000256" key="1">
    <source>
        <dbReference type="SAM" id="MobiDB-lite"/>
    </source>
</evidence>
<keyword evidence="3" id="KW-1185">Reference proteome</keyword>
<dbReference type="AlphaFoldDB" id="A0A2T2NTC2"/>
<name>A0A2T2NTC2_CORCC</name>
<gene>
    <name evidence="2" type="ORF">BS50DRAFT_319176</name>
</gene>
<accession>A0A2T2NTC2</accession>
<proteinExistence type="predicted"/>
<reference evidence="2 3" key="1">
    <citation type="journal article" date="2018" name="Front. Microbiol.">
        <title>Genome-Wide Analysis of Corynespora cassiicola Leaf Fall Disease Putative Effectors.</title>
        <authorList>
            <person name="Lopez D."/>
            <person name="Ribeiro S."/>
            <person name="Label P."/>
            <person name="Fumanal B."/>
            <person name="Venisse J.S."/>
            <person name="Kohler A."/>
            <person name="de Oliveira R.R."/>
            <person name="Labutti K."/>
            <person name="Lipzen A."/>
            <person name="Lail K."/>
            <person name="Bauer D."/>
            <person name="Ohm R.A."/>
            <person name="Barry K.W."/>
            <person name="Spatafora J."/>
            <person name="Grigoriev I.V."/>
            <person name="Martin F.M."/>
            <person name="Pujade-Renaud V."/>
        </authorList>
    </citation>
    <scope>NUCLEOTIDE SEQUENCE [LARGE SCALE GENOMIC DNA]</scope>
    <source>
        <strain evidence="2 3">Philippines</strain>
    </source>
</reference>